<reference evidence="10" key="1">
    <citation type="submission" date="2024-04" db="EMBL/GenBank/DDBJ databases">
        <authorList>
            <consortium name="Molecular Ecology Group"/>
        </authorList>
    </citation>
    <scope>NUCLEOTIDE SEQUENCE</scope>
</reference>
<evidence type="ECO:0000256" key="4">
    <source>
        <dbReference type="ARBA" id="ARBA00022722"/>
    </source>
</evidence>
<evidence type="ECO:0000259" key="9">
    <source>
        <dbReference type="Pfam" id="PF13359"/>
    </source>
</evidence>
<organism evidence="10 11">
    <name type="scientific">Lasius platythorax</name>
    <dbReference type="NCBI Taxonomy" id="488582"/>
    <lineage>
        <taxon>Eukaryota</taxon>
        <taxon>Metazoa</taxon>
        <taxon>Ecdysozoa</taxon>
        <taxon>Arthropoda</taxon>
        <taxon>Hexapoda</taxon>
        <taxon>Insecta</taxon>
        <taxon>Pterygota</taxon>
        <taxon>Neoptera</taxon>
        <taxon>Endopterygota</taxon>
        <taxon>Hymenoptera</taxon>
        <taxon>Apocrita</taxon>
        <taxon>Aculeata</taxon>
        <taxon>Formicoidea</taxon>
        <taxon>Formicidae</taxon>
        <taxon>Formicinae</taxon>
        <taxon>Lasius</taxon>
        <taxon>Lasius</taxon>
    </lineage>
</organism>
<evidence type="ECO:0000256" key="6">
    <source>
        <dbReference type="ARBA" id="ARBA00022801"/>
    </source>
</evidence>
<proteinExistence type="inferred from homology"/>
<dbReference type="InterPro" id="IPR045249">
    <property type="entry name" value="HARBI1-like"/>
</dbReference>
<gene>
    <name evidence="10" type="ORF">LPLAT_LOCUS7172</name>
</gene>
<comment type="subcellular location">
    <subcellularLocation>
        <location evidence="2">Nucleus</location>
    </subcellularLocation>
</comment>
<protein>
    <recommendedName>
        <fullName evidence="9">DDE Tnp4 domain-containing protein</fullName>
    </recommendedName>
</protein>
<dbReference type="Proteomes" id="UP001497644">
    <property type="component" value="Chromosome 3"/>
</dbReference>
<keyword evidence="6" id="KW-0378">Hydrolase</keyword>
<evidence type="ECO:0000313" key="10">
    <source>
        <dbReference type="EMBL" id="CAL1681009.1"/>
    </source>
</evidence>
<evidence type="ECO:0000256" key="1">
    <source>
        <dbReference type="ARBA" id="ARBA00001968"/>
    </source>
</evidence>
<keyword evidence="5" id="KW-0479">Metal-binding</keyword>
<feature type="domain" description="DDE Tnp4" evidence="9">
    <location>
        <begin position="179"/>
        <end position="344"/>
    </location>
</feature>
<evidence type="ECO:0000256" key="3">
    <source>
        <dbReference type="ARBA" id="ARBA00006958"/>
    </source>
</evidence>
<feature type="transmembrane region" description="Helical" evidence="8">
    <location>
        <begin position="7"/>
        <end position="23"/>
    </location>
</feature>
<dbReference type="AlphaFoldDB" id="A0AAV2NLK4"/>
<evidence type="ECO:0000256" key="2">
    <source>
        <dbReference type="ARBA" id="ARBA00004123"/>
    </source>
</evidence>
<keyword evidence="7" id="KW-0539">Nucleus</keyword>
<accession>A0AAV2NLK4</accession>
<keyword evidence="8" id="KW-0812">Transmembrane</keyword>
<dbReference type="GO" id="GO:0005634">
    <property type="term" value="C:nucleus"/>
    <property type="evidence" value="ECO:0007669"/>
    <property type="project" value="UniProtKB-SubCell"/>
</dbReference>
<dbReference type="EMBL" id="OZ034826">
    <property type="protein sequence ID" value="CAL1681009.1"/>
    <property type="molecule type" value="Genomic_DNA"/>
</dbReference>
<comment type="similarity">
    <text evidence="3">Belongs to the HARBI1 family.</text>
</comment>
<evidence type="ECO:0000313" key="11">
    <source>
        <dbReference type="Proteomes" id="UP001497644"/>
    </source>
</evidence>
<name>A0AAV2NLK4_9HYME</name>
<dbReference type="PANTHER" id="PTHR22930:SF269">
    <property type="entry name" value="NUCLEASE HARBI1-LIKE PROTEIN"/>
    <property type="match status" value="1"/>
</dbReference>
<dbReference type="PANTHER" id="PTHR22930">
    <property type="match status" value="1"/>
</dbReference>
<evidence type="ECO:0000256" key="7">
    <source>
        <dbReference type="ARBA" id="ARBA00023242"/>
    </source>
</evidence>
<dbReference type="GO" id="GO:0004518">
    <property type="term" value="F:nuclease activity"/>
    <property type="evidence" value="ECO:0007669"/>
    <property type="project" value="UniProtKB-KW"/>
</dbReference>
<dbReference type="InterPro" id="IPR027806">
    <property type="entry name" value="HARBI1_dom"/>
</dbReference>
<keyword evidence="8" id="KW-1133">Transmembrane helix</keyword>
<comment type="cofactor">
    <cofactor evidence="1">
        <name>a divalent metal cation</name>
        <dbReference type="ChEBI" id="CHEBI:60240"/>
    </cofactor>
</comment>
<keyword evidence="8" id="KW-0472">Membrane</keyword>
<evidence type="ECO:0000256" key="8">
    <source>
        <dbReference type="SAM" id="Phobius"/>
    </source>
</evidence>
<dbReference type="GO" id="GO:0046872">
    <property type="term" value="F:metal ion binding"/>
    <property type="evidence" value="ECO:0007669"/>
    <property type="project" value="UniProtKB-KW"/>
</dbReference>
<dbReference type="GO" id="GO:0016787">
    <property type="term" value="F:hydrolase activity"/>
    <property type="evidence" value="ECO:0007669"/>
    <property type="project" value="UniProtKB-KW"/>
</dbReference>
<evidence type="ECO:0000256" key="5">
    <source>
        <dbReference type="ARBA" id="ARBA00022723"/>
    </source>
</evidence>
<keyword evidence="11" id="KW-1185">Reference proteome</keyword>
<sequence>MDNEEDLLTYALVVLMIGTYILKRRTSFRWINRKYWVRPINIRRPVQGDFDHLLQELKTDSYMFFRYTRMSLSVFLSVFNHFLEMMKPFLTKKSHRALVPEQRLALTIRYLATGDQILSIALAYRIGEFTARNVIKETCAMIIKVLAPIYLQAPTEEQWIKIIEGFYREWNFLNCCEAVDGKHIQIQAPPNSGSLFYNYKKTFSIVLMAACDSNYKFTLVDCGSYGSSNDAGVFSRSNFGEALVNGNLHLPRDESNLPGSDKKTSCFFVADEAFHLSTNMMRPYSGRNLETKKRIFNYRLSRARRVIENSFGILVSQWRIFRKPICMHPKTVDTIIMTTICLHNFLKTINDLTSMENRIYCPPNFVDTEQEDGSIIPGAWRNEYSTGIECIPSTAHRSTIEAYKQRDIIANYFLSAVGEVPWQYS</sequence>
<keyword evidence="4" id="KW-0540">Nuclease</keyword>
<dbReference type="Pfam" id="PF13359">
    <property type="entry name" value="DDE_Tnp_4"/>
    <property type="match status" value="1"/>
</dbReference>